<accession>A0ABV7GD59</accession>
<reference evidence="3" key="1">
    <citation type="journal article" date="2019" name="Int. J. Syst. Evol. Microbiol.">
        <title>The Global Catalogue of Microorganisms (GCM) 10K type strain sequencing project: providing services to taxonomists for standard genome sequencing and annotation.</title>
        <authorList>
            <consortium name="The Broad Institute Genomics Platform"/>
            <consortium name="The Broad Institute Genome Sequencing Center for Infectious Disease"/>
            <person name="Wu L."/>
            <person name="Ma J."/>
        </authorList>
    </citation>
    <scope>NUCLEOTIDE SEQUENCE [LARGE SCALE GENOMIC DNA]</scope>
    <source>
        <strain evidence="3">KCTC 52277</strain>
    </source>
</reference>
<name>A0ABV7GD59_9GAMM</name>
<sequence length="360" mass="40270">MRSLLTLLLLCAVSTTSVVEAKPRLEGFVLRGDHSGAVGERNHFDNPNGSTWATHVDGIVVQAEWAHLQPTKNGPISSNNVIDQAIAAVEQWNSANPNHTLGIKLRVFSGIYSPAWVSEETGSFYAQYKNGKEGELPFYWKNKVFRPLWRDFQSKLAAKYDAESVVREVAVSGCMTHNAETMWRNPRDNSRDDGRKNIDIMIENGLTLAKDENCLQWQIRVAANKWPNTHIGMAYNMWKDYENGWAKKPAFVDSLMDYCLERAPGRCILGNNSLGLNDIGDENKTDDVTYYLKRKGGAGNLIYIQTETVATDIHQAINHGADKLHAAMAELPKLKAMNKVSPDYLGGTDMQDARLNLKNN</sequence>
<dbReference type="RefSeq" id="WP_248937139.1">
    <property type="nucleotide sequence ID" value="NZ_JAKILF010000007.1"/>
</dbReference>
<evidence type="ECO:0000313" key="2">
    <source>
        <dbReference type="EMBL" id="MFC3139382.1"/>
    </source>
</evidence>
<organism evidence="2 3">
    <name type="scientific">Shewanella submarina</name>
    <dbReference type="NCBI Taxonomy" id="2016376"/>
    <lineage>
        <taxon>Bacteria</taxon>
        <taxon>Pseudomonadati</taxon>
        <taxon>Pseudomonadota</taxon>
        <taxon>Gammaproteobacteria</taxon>
        <taxon>Alteromonadales</taxon>
        <taxon>Shewanellaceae</taxon>
        <taxon>Shewanella</taxon>
    </lineage>
</organism>
<dbReference type="Proteomes" id="UP001595621">
    <property type="component" value="Unassembled WGS sequence"/>
</dbReference>
<feature type="signal peptide" evidence="1">
    <location>
        <begin position="1"/>
        <end position="21"/>
    </location>
</feature>
<evidence type="ECO:0008006" key="4">
    <source>
        <dbReference type="Google" id="ProtNLM"/>
    </source>
</evidence>
<protein>
    <recommendedName>
        <fullName evidence="4">Glycoside hydrolase family 42 N-terminal domain-containing protein</fullName>
    </recommendedName>
</protein>
<gene>
    <name evidence="2" type="ORF">ACFOE0_14460</name>
</gene>
<dbReference type="EMBL" id="JBHRTD010000017">
    <property type="protein sequence ID" value="MFC3139382.1"/>
    <property type="molecule type" value="Genomic_DNA"/>
</dbReference>
<feature type="chain" id="PRO_5046634062" description="Glycoside hydrolase family 42 N-terminal domain-containing protein" evidence="1">
    <location>
        <begin position="22"/>
        <end position="360"/>
    </location>
</feature>
<comment type="caution">
    <text evidence="2">The sequence shown here is derived from an EMBL/GenBank/DDBJ whole genome shotgun (WGS) entry which is preliminary data.</text>
</comment>
<evidence type="ECO:0000256" key="1">
    <source>
        <dbReference type="SAM" id="SignalP"/>
    </source>
</evidence>
<proteinExistence type="predicted"/>
<keyword evidence="3" id="KW-1185">Reference proteome</keyword>
<evidence type="ECO:0000313" key="3">
    <source>
        <dbReference type="Proteomes" id="UP001595621"/>
    </source>
</evidence>
<keyword evidence="1" id="KW-0732">Signal</keyword>